<accession>A0A2T4CJ33</accession>
<dbReference type="AlphaFoldDB" id="A0A2T4CJ33"/>
<name>A0A2T4CJ33_TRILO</name>
<evidence type="ECO:0000313" key="2">
    <source>
        <dbReference type="Proteomes" id="UP000240760"/>
    </source>
</evidence>
<proteinExistence type="predicted"/>
<evidence type="ECO:0000313" key="1">
    <source>
        <dbReference type="EMBL" id="PTB81565.1"/>
    </source>
</evidence>
<gene>
    <name evidence="1" type="ORF">M440DRAFT_1018892</name>
</gene>
<protein>
    <submittedName>
        <fullName evidence="1">Uncharacterized protein</fullName>
    </submittedName>
</protein>
<reference evidence="1 2" key="1">
    <citation type="submission" date="2016-07" db="EMBL/GenBank/DDBJ databases">
        <title>Multiple horizontal gene transfer events from other fungi enriched the ability of initially mycotrophic Trichoderma (Ascomycota) to feed on dead plant biomass.</title>
        <authorList>
            <consortium name="DOE Joint Genome Institute"/>
            <person name="Aerts A."/>
            <person name="Atanasova L."/>
            <person name="Chenthamara K."/>
            <person name="Zhang J."/>
            <person name="Grujic M."/>
            <person name="Henrissat B."/>
            <person name="Kuo A."/>
            <person name="Salamov A."/>
            <person name="Lipzen A."/>
            <person name="Labutti K."/>
            <person name="Barry K."/>
            <person name="Miao Y."/>
            <person name="Rahimi M.J."/>
            <person name="Shen Q."/>
            <person name="Grigoriev I.V."/>
            <person name="Kubicek C.P."/>
            <person name="Druzhinina I.S."/>
        </authorList>
    </citation>
    <scope>NUCLEOTIDE SEQUENCE [LARGE SCALE GENOMIC DNA]</scope>
    <source>
        <strain evidence="1 2">ATCC 18648</strain>
    </source>
</reference>
<sequence length="130" mass="14658">MRLQGPPIAWAENRATARRRWLLRPARLAGLAGEALIHTALLLRTEQPSFPTWCSPRPVRCLFPRSSSRVESSREGKIASFTMAIRVVEGESLSWAPKSSQCLSSCMWSTPRFASRLMCCTRHKHLVLPV</sequence>
<dbReference type="Proteomes" id="UP000240760">
    <property type="component" value="Unassembled WGS sequence"/>
</dbReference>
<dbReference type="EMBL" id="KZ679126">
    <property type="protein sequence ID" value="PTB81565.1"/>
    <property type="molecule type" value="Genomic_DNA"/>
</dbReference>
<keyword evidence="2" id="KW-1185">Reference proteome</keyword>
<organism evidence="1 2">
    <name type="scientific">Trichoderma longibrachiatum ATCC 18648</name>
    <dbReference type="NCBI Taxonomy" id="983965"/>
    <lineage>
        <taxon>Eukaryota</taxon>
        <taxon>Fungi</taxon>
        <taxon>Dikarya</taxon>
        <taxon>Ascomycota</taxon>
        <taxon>Pezizomycotina</taxon>
        <taxon>Sordariomycetes</taxon>
        <taxon>Hypocreomycetidae</taxon>
        <taxon>Hypocreales</taxon>
        <taxon>Hypocreaceae</taxon>
        <taxon>Trichoderma</taxon>
    </lineage>
</organism>